<feature type="transmembrane region" description="Helical" evidence="8">
    <location>
        <begin position="143"/>
        <end position="167"/>
    </location>
</feature>
<dbReference type="AlphaFoldDB" id="A0A1F6U2J1"/>
<keyword evidence="2" id="KW-1003">Cell membrane</keyword>
<dbReference type="GO" id="GO:0005886">
    <property type="term" value="C:plasma membrane"/>
    <property type="evidence" value="ECO:0007669"/>
    <property type="project" value="UniProtKB-SubCell"/>
</dbReference>
<feature type="domain" description="Glycosyltransferase RgtA/B/C/D-like" evidence="9">
    <location>
        <begin position="138"/>
        <end position="290"/>
    </location>
</feature>
<dbReference type="EMBL" id="MFTC01000036">
    <property type="protein sequence ID" value="OGI51613.1"/>
    <property type="molecule type" value="Genomic_DNA"/>
</dbReference>
<organism evidence="10 11">
    <name type="scientific">Candidatus Muproteobacteria bacterium RIFCSPLOWO2_01_FULL_60_18</name>
    <dbReference type="NCBI Taxonomy" id="1817768"/>
    <lineage>
        <taxon>Bacteria</taxon>
        <taxon>Pseudomonadati</taxon>
        <taxon>Pseudomonadota</taxon>
        <taxon>Candidatus Muproteobacteria</taxon>
    </lineage>
</organism>
<evidence type="ECO:0000256" key="7">
    <source>
        <dbReference type="ARBA" id="ARBA00023136"/>
    </source>
</evidence>
<feature type="transmembrane region" description="Helical" evidence="8">
    <location>
        <begin position="393"/>
        <end position="409"/>
    </location>
</feature>
<feature type="transmembrane region" description="Helical" evidence="8">
    <location>
        <begin position="421"/>
        <end position="442"/>
    </location>
</feature>
<dbReference type="GO" id="GO:0009103">
    <property type="term" value="P:lipopolysaccharide biosynthetic process"/>
    <property type="evidence" value="ECO:0007669"/>
    <property type="project" value="UniProtKB-ARBA"/>
</dbReference>
<dbReference type="InterPro" id="IPR050297">
    <property type="entry name" value="LipidA_mod_glycosyltrf_83"/>
</dbReference>
<dbReference type="InterPro" id="IPR038731">
    <property type="entry name" value="RgtA/B/C-like"/>
</dbReference>
<comment type="caution">
    <text evidence="10">The sequence shown here is derived from an EMBL/GenBank/DDBJ whole genome shotgun (WGS) entry which is preliminary data.</text>
</comment>
<feature type="transmembrane region" description="Helical" evidence="8">
    <location>
        <begin position="232"/>
        <end position="263"/>
    </location>
</feature>
<accession>A0A1F6U2J1</accession>
<feature type="transmembrane region" description="Helical" evidence="8">
    <location>
        <begin position="179"/>
        <end position="196"/>
    </location>
</feature>
<keyword evidence="3" id="KW-0328">Glycosyltransferase</keyword>
<feature type="transmembrane region" description="Helical" evidence="8">
    <location>
        <begin position="366"/>
        <end position="387"/>
    </location>
</feature>
<keyword evidence="7 8" id="KW-0472">Membrane</keyword>
<reference evidence="10 11" key="1">
    <citation type="journal article" date="2016" name="Nat. Commun.">
        <title>Thousands of microbial genomes shed light on interconnected biogeochemical processes in an aquifer system.</title>
        <authorList>
            <person name="Anantharaman K."/>
            <person name="Brown C.T."/>
            <person name="Hug L.A."/>
            <person name="Sharon I."/>
            <person name="Castelle C.J."/>
            <person name="Probst A.J."/>
            <person name="Thomas B.C."/>
            <person name="Singh A."/>
            <person name="Wilkins M.J."/>
            <person name="Karaoz U."/>
            <person name="Brodie E.L."/>
            <person name="Williams K.H."/>
            <person name="Hubbard S.S."/>
            <person name="Banfield J.F."/>
        </authorList>
    </citation>
    <scope>NUCLEOTIDE SEQUENCE [LARGE SCALE GENOMIC DNA]</scope>
</reference>
<evidence type="ECO:0000256" key="3">
    <source>
        <dbReference type="ARBA" id="ARBA00022676"/>
    </source>
</evidence>
<keyword evidence="5 8" id="KW-0812">Transmembrane</keyword>
<dbReference type="PANTHER" id="PTHR33908:SF11">
    <property type="entry name" value="MEMBRANE PROTEIN"/>
    <property type="match status" value="1"/>
</dbReference>
<dbReference type="Proteomes" id="UP000179037">
    <property type="component" value="Unassembled WGS sequence"/>
</dbReference>
<evidence type="ECO:0000256" key="5">
    <source>
        <dbReference type="ARBA" id="ARBA00022692"/>
    </source>
</evidence>
<sequence length="584" mass="65479">MAVTSLRLDRIRQAIRELQTAKFSISRKYSRDKQFIFLGDAMRNQAVRMSKGNAIAYASLGSILVLTLLLRLYGIDWGLPTSLHPYYSYHPDEAPLLIWSQWLSQGQLVTKQFIYGGTFYFLILRACMYFGDMFREFIGGFNALANGILVARYLQVFLALLTMLLVYECGRLFYDRKTGLVAALVLALAPAHIVATQTVRPDAISTFLVSLIVLMAAKLLRAESSGFGKLLVYSGITIGAAAAFRLPLIGFGLLPAVAYVIALRRENSGTFWRSMLDWNALWFAVAIVLTYVVLSPHTLMYPDAFIMGLKVTASYETSVFPDAVGRGPIFFQYGWRLLHEALGYPAYFLALGGVIFALVRRGAGDMMVLAGVGMYFVMLSSVTWTVVRYTLPMLPLLALLGGVAAIQFLERARHGYLRGIIHVILGLSLAWTLAADLAFLHVTASKNVREQAADWIAQNIPQGKSTLVIKSYDEDDFFNPVIPTNYRNWAVLLTTGSDSHRLFEENKFDVVILHELFYADMERLGSRHPRKEVREFFGALTDARFKLVKQIKVPVKFLGIDFSESFEAIDYSVVNPGIRIYRSS</sequence>
<evidence type="ECO:0000256" key="1">
    <source>
        <dbReference type="ARBA" id="ARBA00004651"/>
    </source>
</evidence>
<evidence type="ECO:0000313" key="11">
    <source>
        <dbReference type="Proteomes" id="UP000179037"/>
    </source>
</evidence>
<keyword evidence="6 8" id="KW-1133">Transmembrane helix</keyword>
<feature type="transmembrane region" description="Helical" evidence="8">
    <location>
        <begin position="341"/>
        <end position="359"/>
    </location>
</feature>
<evidence type="ECO:0000256" key="8">
    <source>
        <dbReference type="SAM" id="Phobius"/>
    </source>
</evidence>
<dbReference type="Pfam" id="PF13231">
    <property type="entry name" value="PMT_2"/>
    <property type="match status" value="1"/>
</dbReference>
<proteinExistence type="predicted"/>
<feature type="transmembrane region" description="Helical" evidence="8">
    <location>
        <begin position="113"/>
        <end position="131"/>
    </location>
</feature>
<feature type="transmembrane region" description="Helical" evidence="8">
    <location>
        <begin position="203"/>
        <end position="220"/>
    </location>
</feature>
<keyword evidence="4" id="KW-0808">Transferase</keyword>
<dbReference type="PANTHER" id="PTHR33908">
    <property type="entry name" value="MANNOSYLTRANSFERASE YKCB-RELATED"/>
    <property type="match status" value="1"/>
</dbReference>
<dbReference type="GO" id="GO:0016763">
    <property type="term" value="F:pentosyltransferase activity"/>
    <property type="evidence" value="ECO:0007669"/>
    <property type="project" value="TreeGrafter"/>
</dbReference>
<dbReference type="STRING" id="1817768.A3A87_09955"/>
<evidence type="ECO:0000313" key="10">
    <source>
        <dbReference type="EMBL" id="OGI51613.1"/>
    </source>
</evidence>
<evidence type="ECO:0000256" key="4">
    <source>
        <dbReference type="ARBA" id="ARBA00022679"/>
    </source>
</evidence>
<evidence type="ECO:0000259" key="9">
    <source>
        <dbReference type="Pfam" id="PF13231"/>
    </source>
</evidence>
<name>A0A1F6U2J1_9PROT</name>
<feature type="transmembrane region" description="Helical" evidence="8">
    <location>
        <begin position="54"/>
        <end position="73"/>
    </location>
</feature>
<comment type="subcellular location">
    <subcellularLocation>
        <location evidence="1">Cell membrane</location>
        <topology evidence="1">Multi-pass membrane protein</topology>
    </subcellularLocation>
</comment>
<gene>
    <name evidence="10" type="ORF">A3A87_09955</name>
</gene>
<evidence type="ECO:0000256" key="2">
    <source>
        <dbReference type="ARBA" id="ARBA00022475"/>
    </source>
</evidence>
<protein>
    <recommendedName>
        <fullName evidence="9">Glycosyltransferase RgtA/B/C/D-like domain-containing protein</fullName>
    </recommendedName>
</protein>
<feature type="transmembrane region" description="Helical" evidence="8">
    <location>
        <begin position="275"/>
        <end position="294"/>
    </location>
</feature>
<evidence type="ECO:0000256" key="6">
    <source>
        <dbReference type="ARBA" id="ARBA00022989"/>
    </source>
</evidence>